<gene>
    <name evidence="2" type="ORF">A2Z33_01930</name>
</gene>
<evidence type="ECO:0000313" key="3">
    <source>
        <dbReference type="Proteomes" id="UP000178448"/>
    </source>
</evidence>
<feature type="transmembrane region" description="Helical" evidence="1">
    <location>
        <begin position="174"/>
        <end position="194"/>
    </location>
</feature>
<name>A0A1F5YR04_9BACT</name>
<sequence length="245" mass="26983">MLLVLLILFLAALIALYVLSRLLTNALFTSLFLVTRSRSFAVTAVIALTFPGTVIHELSHLFVAEILGVRTGKLTLVPENIRDKEINTGSVSIVRTDPLRRHAIGLAPMYVGTLVLTALSYIIPGFWQALLDTEPARLIETPNTYLFLLVAYFIFAVSNAMFSSRRDLEGFPAFAITLAIFGAAFWIAGFRIQLPQPVTDTAARTVITLVQSLGLVIASNLMILIVLKLWIRLLTGFMGVRIKHG</sequence>
<feature type="transmembrane region" description="Helical" evidence="1">
    <location>
        <begin position="206"/>
        <end position="231"/>
    </location>
</feature>
<protein>
    <submittedName>
        <fullName evidence="2">Uncharacterized protein</fullName>
    </submittedName>
</protein>
<dbReference type="EMBL" id="MFJD01000007">
    <property type="protein sequence ID" value="OGG02535.1"/>
    <property type="molecule type" value="Genomic_DNA"/>
</dbReference>
<dbReference type="Proteomes" id="UP000178448">
    <property type="component" value="Unassembled WGS sequence"/>
</dbReference>
<feature type="transmembrane region" description="Helical" evidence="1">
    <location>
        <begin position="143"/>
        <end position="162"/>
    </location>
</feature>
<evidence type="ECO:0000256" key="1">
    <source>
        <dbReference type="SAM" id="Phobius"/>
    </source>
</evidence>
<proteinExistence type="predicted"/>
<feature type="transmembrane region" description="Helical" evidence="1">
    <location>
        <begin position="44"/>
        <end position="64"/>
    </location>
</feature>
<comment type="caution">
    <text evidence="2">The sequence shown here is derived from an EMBL/GenBank/DDBJ whole genome shotgun (WGS) entry which is preliminary data.</text>
</comment>
<keyword evidence="1" id="KW-0472">Membrane</keyword>
<organism evidence="2 3">
    <name type="scientific">Candidatus Gottesmanbacteria bacterium RBG_16_52_11</name>
    <dbReference type="NCBI Taxonomy" id="1798374"/>
    <lineage>
        <taxon>Bacteria</taxon>
        <taxon>Candidatus Gottesmaniibacteriota</taxon>
    </lineage>
</organism>
<dbReference type="AlphaFoldDB" id="A0A1F5YR04"/>
<keyword evidence="1" id="KW-1133">Transmembrane helix</keyword>
<evidence type="ECO:0000313" key="2">
    <source>
        <dbReference type="EMBL" id="OGG02535.1"/>
    </source>
</evidence>
<keyword evidence="1" id="KW-0812">Transmembrane</keyword>
<feature type="transmembrane region" description="Helical" evidence="1">
    <location>
        <begin position="103"/>
        <end position="123"/>
    </location>
</feature>
<accession>A0A1F5YR04</accession>
<reference evidence="2 3" key="1">
    <citation type="journal article" date="2016" name="Nat. Commun.">
        <title>Thousands of microbial genomes shed light on interconnected biogeochemical processes in an aquifer system.</title>
        <authorList>
            <person name="Anantharaman K."/>
            <person name="Brown C.T."/>
            <person name="Hug L.A."/>
            <person name="Sharon I."/>
            <person name="Castelle C.J."/>
            <person name="Probst A.J."/>
            <person name="Thomas B.C."/>
            <person name="Singh A."/>
            <person name="Wilkins M.J."/>
            <person name="Karaoz U."/>
            <person name="Brodie E.L."/>
            <person name="Williams K.H."/>
            <person name="Hubbard S.S."/>
            <person name="Banfield J.F."/>
        </authorList>
    </citation>
    <scope>NUCLEOTIDE SEQUENCE [LARGE SCALE GENOMIC DNA]</scope>
</reference>